<dbReference type="GO" id="GO:0008237">
    <property type="term" value="F:metallopeptidase activity"/>
    <property type="evidence" value="ECO:0007669"/>
    <property type="project" value="UniProtKB-KW"/>
</dbReference>
<feature type="transmembrane region" description="Helical" evidence="1">
    <location>
        <begin position="181"/>
        <end position="198"/>
    </location>
</feature>
<organism evidence="3">
    <name type="scientific">candidate division WOR-3 bacterium</name>
    <dbReference type="NCBI Taxonomy" id="2052148"/>
    <lineage>
        <taxon>Bacteria</taxon>
        <taxon>Bacteria division WOR-3</taxon>
    </lineage>
</organism>
<sequence length="224" mass="26173">MKNYIKEIIAEIKKFELETLVIITYSSFILLFSVYIRRTRIFFPTEPFFEKLLVLGIIYGFSPIVPMFLFKNKPADYGIDIGNFKVWIKDLVIFLWIMLIILLIVFKFTRFKSTYPLSLTARLGLRNFFIYEAVQLFHMMGWEFFFRGFMLFGLAKKIDKNLAILIQTIPFAILHYRKPPLEAYGSIFAGIFLGIIAIRGKSFLPCAILHFLVALFADILGIIF</sequence>
<feature type="transmembrane region" description="Helical" evidence="1">
    <location>
        <begin position="20"/>
        <end position="36"/>
    </location>
</feature>
<evidence type="ECO:0000256" key="1">
    <source>
        <dbReference type="SAM" id="Phobius"/>
    </source>
</evidence>
<keyword evidence="3" id="KW-0645">Protease</keyword>
<keyword evidence="3" id="KW-0482">Metalloprotease</keyword>
<feature type="transmembrane region" description="Helical" evidence="1">
    <location>
        <begin position="48"/>
        <end position="70"/>
    </location>
</feature>
<feature type="transmembrane region" description="Helical" evidence="1">
    <location>
        <begin position="128"/>
        <end position="146"/>
    </location>
</feature>
<dbReference type="GO" id="GO:0080120">
    <property type="term" value="P:CAAX-box protein maturation"/>
    <property type="evidence" value="ECO:0007669"/>
    <property type="project" value="UniProtKB-ARBA"/>
</dbReference>
<comment type="caution">
    <text evidence="3">The sequence shown here is derived from an EMBL/GenBank/DDBJ whole genome shotgun (WGS) entry which is preliminary data.</text>
</comment>
<feature type="domain" description="CAAX prenyl protease 2/Lysostaphin resistance protein A-like" evidence="2">
    <location>
        <begin position="136"/>
        <end position="214"/>
    </location>
</feature>
<proteinExistence type="predicted"/>
<dbReference type="AlphaFoldDB" id="A0A7C4TD00"/>
<keyword evidence="1" id="KW-0472">Membrane</keyword>
<feature type="transmembrane region" description="Helical" evidence="1">
    <location>
        <begin position="203"/>
        <end position="223"/>
    </location>
</feature>
<keyword evidence="1" id="KW-1133">Transmembrane helix</keyword>
<evidence type="ECO:0000259" key="2">
    <source>
        <dbReference type="Pfam" id="PF02517"/>
    </source>
</evidence>
<keyword evidence="1" id="KW-0812">Transmembrane</keyword>
<evidence type="ECO:0000313" key="3">
    <source>
        <dbReference type="EMBL" id="HGV97050.1"/>
    </source>
</evidence>
<protein>
    <submittedName>
        <fullName evidence="3">CPBP family intramembrane metalloprotease</fullName>
    </submittedName>
</protein>
<dbReference type="InterPro" id="IPR003675">
    <property type="entry name" value="Rce1/LyrA-like_dom"/>
</dbReference>
<gene>
    <name evidence="3" type="ORF">ENV60_01995</name>
</gene>
<dbReference type="Pfam" id="PF02517">
    <property type="entry name" value="Rce1-like"/>
    <property type="match status" value="1"/>
</dbReference>
<dbReference type="GO" id="GO:0004175">
    <property type="term" value="F:endopeptidase activity"/>
    <property type="evidence" value="ECO:0007669"/>
    <property type="project" value="UniProtKB-ARBA"/>
</dbReference>
<keyword evidence="3" id="KW-0378">Hydrolase</keyword>
<reference evidence="3" key="1">
    <citation type="journal article" date="2020" name="mSystems">
        <title>Genome- and Community-Level Interaction Insights into Carbon Utilization and Element Cycling Functions of Hydrothermarchaeota in Hydrothermal Sediment.</title>
        <authorList>
            <person name="Zhou Z."/>
            <person name="Liu Y."/>
            <person name="Xu W."/>
            <person name="Pan J."/>
            <person name="Luo Z.H."/>
            <person name="Li M."/>
        </authorList>
    </citation>
    <scope>NUCLEOTIDE SEQUENCE [LARGE SCALE GENOMIC DNA]</scope>
    <source>
        <strain evidence="3">SpSt-774</strain>
    </source>
</reference>
<dbReference type="GO" id="GO:0006508">
    <property type="term" value="P:proteolysis"/>
    <property type="evidence" value="ECO:0007669"/>
    <property type="project" value="UniProtKB-KW"/>
</dbReference>
<accession>A0A7C4TD00</accession>
<feature type="transmembrane region" description="Helical" evidence="1">
    <location>
        <begin position="91"/>
        <end position="108"/>
    </location>
</feature>
<name>A0A7C4TD00_UNCW3</name>
<dbReference type="EMBL" id="DTGZ01000038">
    <property type="protein sequence ID" value="HGV97050.1"/>
    <property type="molecule type" value="Genomic_DNA"/>
</dbReference>